<keyword evidence="5 6" id="KW-0472">Membrane</keyword>
<feature type="transmembrane region" description="Helical" evidence="6">
    <location>
        <begin position="61"/>
        <end position="78"/>
    </location>
</feature>
<gene>
    <name evidence="7" type="ORF">SAMN02745172_03931</name>
</gene>
<dbReference type="GO" id="GO:0022857">
    <property type="term" value="F:transmembrane transporter activity"/>
    <property type="evidence" value="ECO:0007669"/>
    <property type="project" value="InterPro"/>
</dbReference>
<feature type="transmembrane region" description="Helical" evidence="6">
    <location>
        <begin position="291"/>
        <end position="311"/>
    </location>
</feature>
<dbReference type="InterPro" id="IPR001851">
    <property type="entry name" value="ABC_transp_permease"/>
</dbReference>
<reference evidence="7 8" key="1">
    <citation type="submission" date="2016-12" db="EMBL/GenBank/DDBJ databases">
        <authorList>
            <person name="Song W.-J."/>
            <person name="Kurnit D.M."/>
        </authorList>
    </citation>
    <scope>NUCLEOTIDE SEQUENCE [LARGE SCALE GENOMIC DNA]</scope>
    <source>
        <strain evidence="7 8">DSM 19599</strain>
    </source>
</reference>
<feature type="transmembrane region" description="Helical" evidence="6">
    <location>
        <begin position="29"/>
        <end position="49"/>
    </location>
</feature>
<dbReference type="AlphaFoldDB" id="A0A1M7ZRH7"/>
<dbReference type="OrthoDB" id="3468954at2"/>
<keyword evidence="4 6" id="KW-1133">Transmembrane helix</keyword>
<evidence type="ECO:0000256" key="5">
    <source>
        <dbReference type="ARBA" id="ARBA00023136"/>
    </source>
</evidence>
<feature type="transmembrane region" description="Helical" evidence="6">
    <location>
        <begin position="117"/>
        <end position="140"/>
    </location>
</feature>
<feature type="transmembrane region" description="Helical" evidence="6">
    <location>
        <begin position="235"/>
        <end position="255"/>
    </location>
</feature>
<name>A0A1M7ZRH7_9HYPH</name>
<feature type="transmembrane region" description="Helical" evidence="6">
    <location>
        <begin position="147"/>
        <end position="166"/>
    </location>
</feature>
<dbReference type="CDD" id="cd06579">
    <property type="entry name" value="TM_PBP1_transp_AraH_like"/>
    <property type="match status" value="1"/>
</dbReference>
<dbReference type="GO" id="GO:0005886">
    <property type="term" value="C:plasma membrane"/>
    <property type="evidence" value="ECO:0007669"/>
    <property type="project" value="UniProtKB-SubCell"/>
</dbReference>
<proteinExistence type="predicted"/>
<accession>A0A1M7ZRH7</accession>
<evidence type="ECO:0000313" key="8">
    <source>
        <dbReference type="Proteomes" id="UP000186406"/>
    </source>
</evidence>
<organism evidence="7 8">
    <name type="scientific">Pseudoxanthobacter soli DSM 19599</name>
    <dbReference type="NCBI Taxonomy" id="1123029"/>
    <lineage>
        <taxon>Bacteria</taxon>
        <taxon>Pseudomonadati</taxon>
        <taxon>Pseudomonadota</taxon>
        <taxon>Alphaproteobacteria</taxon>
        <taxon>Hyphomicrobiales</taxon>
        <taxon>Segnochrobactraceae</taxon>
        <taxon>Pseudoxanthobacter</taxon>
    </lineage>
</organism>
<feature type="transmembrane region" description="Helical" evidence="6">
    <location>
        <begin position="317"/>
        <end position="335"/>
    </location>
</feature>
<dbReference type="Pfam" id="PF02653">
    <property type="entry name" value="BPD_transp_2"/>
    <property type="match status" value="1"/>
</dbReference>
<dbReference type="STRING" id="1123029.SAMN02745172_03931"/>
<feature type="transmembrane region" description="Helical" evidence="6">
    <location>
        <begin position="261"/>
        <end position="284"/>
    </location>
</feature>
<sequence>MNATSPGAESWFAVGTKRRAVAEFALDNLVWLVFVAAFAVFSMTIPNFFQINILLNILEQSTFIGILAVGLTLVVIAGEMDLSIESTMALAAMGSALVFGTNGAGLGISLSPSWLNAAVSIALSLAIGGAVGATNAYLVVVWRINSFIVTLASFLWARGLVVALSGGRSVYGMPDAIRWVAVSSFLGLPMLTWVTAAIFAVFSVILYKTPFGRHLIMVGGNSVAAFRAGIQVRRLMITAFVLSGMIAGFAGWLLAARTSGATANLGTGMLFEVFAAVVIGGVSLKGGVGRLSGVIAGVLLLSSISTAINVMGMPPHYTQIIRGGLVLAAILLDTVKTSARRHLA</sequence>
<evidence type="ECO:0000256" key="2">
    <source>
        <dbReference type="ARBA" id="ARBA00022475"/>
    </source>
</evidence>
<keyword evidence="8" id="KW-1185">Reference proteome</keyword>
<dbReference type="Proteomes" id="UP000186406">
    <property type="component" value="Unassembled WGS sequence"/>
</dbReference>
<dbReference type="PANTHER" id="PTHR32196:SF72">
    <property type="entry name" value="RIBOSE IMPORT PERMEASE PROTEIN RBSC"/>
    <property type="match status" value="1"/>
</dbReference>
<feature type="transmembrane region" description="Helical" evidence="6">
    <location>
        <begin position="90"/>
        <end position="111"/>
    </location>
</feature>
<evidence type="ECO:0000256" key="1">
    <source>
        <dbReference type="ARBA" id="ARBA00004651"/>
    </source>
</evidence>
<keyword evidence="2" id="KW-1003">Cell membrane</keyword>
<feature type="transmembrane region" description="Helical" evidence="6">
    <location>
        <begin position="186"/>
        <end position="207"/>
    </location>
</feature>
<evidence type="ECO:0000256" key="6">
    <source>
        <dbReference type="SAM" id="Phobius"/>
    </source>
</evidence>
<dbReference type="RefSeq" id="WP_084564973.1">
    <property type="nucleotide sequence ID" value="NZ_FRXO01000012.1"/>
</dbReference>
<protein>
    <submittedName>
        <fullName evidence="7">Ribose transport system permease protein</fullName>
    </submittedName>
</protein>
<keyword evidence="3 6" id="KW-0812">Transmembrane</keyword>
<comment type="subcellular location">
    <subcellularLocation>
        <location evidence="1">Cell membrane</location>
        <topology evidence="1">Multi-pass membrane protein</topology>
    </subcellularLocation>
</comment>
<dbReference type="PANTHER" id="PTHR32196">
    <property type="entry name" value="ABC TRANSPORTER PERMEASE PROTEIN YPHD-RELATED-RELATED"/>
    <property type="match status" value="1"/>
</dbReference>
<evidence type="ECO:0000313" key="7">
    <source>
        <dbReference type="EMBL" id="SHO67256.1"/>
    </source>
</evidence>
<evidence type="ECO:0000256" key="4">
    <source>
        <dbReference type="ARBA" id="ARBA00022989"/>
    </source>
</evidence>
<evidence type="ECO:0000256" key="3">
    <source>
        <dbReference type="ARBA" id="ARBA00022692"/>
    </source>
</evidence>
<dbReference type="EMBL" id="FRXO01000012">
    <property type="protein sequence ID" value="SHO67256.1"/>
    <property type="molecule type" value="Genomic_DNA"/>
</dbReference>